<feature type="cross-link" description="5-imidazolinone (Ala-Gly)" evidence="6">
    <location>
        <begin position="143"/>
        <end position="145"/>
    </location>
</feature>
<dbReference type="UniPathway" id="UPA00379">
    <property type="reaction ID" value="UER00549"/>
</dbReference>
<dbReference type="Pfam" id="PF00221">
    <property type="entry name" value="Lyase_aromatic"/>
    <property type="match status" value="1"/>
</dbReference>
<dbReference type="InterPro" id="IPR008948">
    <property type="entry name" value="L-Aspartase-like"/>
</dbReference>
<dbReference type="RefSeq" id="WP_201327930.1">
    <property type="nucleotide sequence ID" value="NZ_AP017470.1"/>
</dbReference>
<dbReference type="SUPFAM" id="SSF48557">
    <property type="entry name" value="L-aspartase-like"/>
    <property type="match status" value="1"/>
</dbReference>
<dbReference type="NCBIfam" id="NF006871">
    <property type="entry name" value="PRK09367.1"/>
    <property type="match status" value="1"/>
</dbReference>
<dbReference type="PANTHER" id="PTHR10362">
    <property type="entry name" value="HISTIDINE AMMONIA-LYASE"/>
    <property type="match status" value="1"/>
</dbReference>
<dbReference type="PROSITE" id="PS00488">
    <property type="entry name" value="PAL_HISTIDASE"/>
    <property type="match status" value="1"/>
</dbReference>
<comment type="subcellular location">
    <subcellularLocation>
        <location evidence="6 9">Cytoplasm</location>
    </subcellularLocation>
</comment>
<evidence type="ECO:0000256" key="7">
    <source>
        <dbReference type="RuleBase" id="RU003954"/>
    </source>
</evidence>
<sequence length="509" mass="55975">MREVVLTGNDLNLRDLIDIGFKKAKVVLSKEAREKVKRGRAVVDKIVEENRVVYGVTTGFGQFASVVIPQKDVEELQYNLIRSHAAGVGDYLPEEIARMLMALRANVLAKGRSGISLETLELLIEMINRGVYPLIPEKGSVGASGDLAPLAHLALVLIGEGKARIEDVEGTGEEILKIVGLKPVRLRAKEGLALINGTQVMTAIGALALYKAKNLIKHADLIGALSLEALKGTKTAFDERIHRERLYKGQRDSAKNLWNLLQDSEIMESHKNCGKVQDAYSLRCMPQVHGPVRDTVEYVEKMLEIEMNSATDNPMVFEEQNELISGGNFHGESVAFLMDFLKIAVAELGNISERRIERLVNPALSELPAFLVEQGGLNSGFMLAHVTAAALVSENKVLCHPASVDSIPTSANKEDHVSMGTIAARKALEVVNNVENILSIELMAACQGLEFLKPLKPAKALIPVYQKVRENIAPWDKDRYMADDIEKARKLVESRALLDIVEKQIGKLN</sequence>
<accession>A0A7R6SZG0</accession>
<evidence type="ECO:0000256" key="3">
    <source>
        <dbReference type="ARBA" id="ARBA00022808"/>
    </source>
</evidence>
<comment type="pathway">
    <text evidence="1 6 8">Amino-acid degradation; L-histidine degradation into L-glutamate; N-formimidoyl-L-glutamate from L-histidine: step 1/3.</text>
</comment>
<dbReference type="GO" id="GO:0019556">
    <property type="term" value="P:L-histidine catabolic process to glutamate and formamide"/>
    <property type="evidence" value="ECO:0007669"/>
    <property type="project" value="UniProtKB-UniPathway"/>
</dbReference>
<dbReference type="FunFam" id="1.20.200.10:FF:000003">
    <property type="entry name" value="Histidine ammonia-lyase"/>
    <property type="match status" value="1"/>
</dbReference>
<organism evidence="10 11">
    <name type="scientific">Thermotomaculum hydrothermale</name>
    <dbReference type="NCBI Taxonomy" id="981385"/>
    <lineage>
        <taxon>Bacteria</taxon>
        <taxon>Pseudomonadati</taxon>
        <taxon>Acidobacteriota</taxon>
        <taxon>Holophagae</taxon>
        <taxon>Thermotomaculales</taxon>
        <taxon>Thermotomaculaceae</taxon>
        <taxon>Thermotomaculum</taxon>
    </lineage>
</organism>
<evidence type="ECO:0000256" key="2">
    <source>
        <dbReference type="ARBA" id="ARBA00012994"/>
    </source>
</evidence>
<evidence type="ECO:0000256" key="4">
    <source>
        <dbReference type="ARBA" id="ARBA00023239"/>
    </source>
</evidence>
<dbReference type="NCBIfam" id="TIGR01225">
    <property type="entry name" value="hutH"/>
    <property type="match status" value="1"/>
</dbReference>
<dbReference type="CDD" id="cd00332">
    <property type="entry name" value="PAL-HAL"/>
    <property type="match status" value="1"/>
</dbReference>
<evidence type="ECO:0000256" key="1">
    <source>
        <dbReference type="ARBA" id="ARBA00005113"/>
    </source>
</evidence>
<proteinExistence type="inferred from homology"/>
<evidence type="ECO:0000256" key="8">
    <source>
        <dbReference type="RuleBase" id="RU004479"/>
    </source>
</evidence>
<dbReference type="InterPro" id="IPR022313">
    <property type="entry name" value="Phe/His_NH3-lyase_AS"/>
</dbReference>
<name>A0A7R6SZG0_9BACT</name>
<dbReference type="EC" id="4.3.1.3" evidence="2 6"/>
<comment type="PTM">
    <text evidence="6">Contains an active site 4-methylidene-imidazol-5-one (MIO), which is formed autocatalytically by cyclization and dehydration of residues Ala-Ser-Gly.</text>
</comment>
<evidence type="ECO:0000313" key="11">
    <source>
        <dbReference type="Proteomes" id="UP000595564"/>
    </source>
</evidence>
<dbReference type="GO" id="GO:0005737">
    <property type="term" value="C:cytoplasm"/>
    <property type="evidence" value="ECO:0007669"/>
    <property type="project" value="UniProtKB-SubCell"/>
</dbReference>
<evidence type="ECO:0000256" key="5">
    <source>
        <dbReference type="ARBA" id="ARBA00049269"/>
    </source>
</evidence>
<keyword evidence="3 6" id="KW-0369">Histidine metabolism</keyword>
<keyword evidence="11" id="KW-1185">Reference proteome</keyword>
<feature type="modified residue" description="2,3-didehydroalanine (Ser)" evidence="6">
    <location>
        <position position="144"/>
    </location>
</feature>
<comment type="similarity">
    <text evidence="6 7">Belongs to the PAL/histidase family.</text>
</comment>
<dbReference type="GO" id="GO:0019557">
    <property type="term" value="P:L-histidine catabolic process to glutamate and formate"/>
    <property type="evidence" value="ECO:0007669"/>
    <property type="project" value="UniProtKB-UniPathway"/>
</dbReference>
<dbReference type="Proteomes" id="UP000595564">
    <property type="component" value="Chromosome"/>
</dbReference>
<comment type="catalytic activity">
    <reaction evidence="5 6 8">
        <text>L-histidine = trans-urocanate + NH4(+)</text>
        <dbReference type="Rhea" id="RHEA:21232"/>
        <dbReference type="ChEBI" id="CHEBI:17771"/>
        <dbReference type="ChEBI" id="CHEBI:28938"/>
        <dbReference type="ChEBI" id="CHEBI:57595"/>
        <dbReference type="EC" id="4.3.1.3"/>
    </reaction>
</comment>
<dbReference type="GO" id="GO:0004397">
    <property type="term" value="F:histidine ammonia-lyase activity"/>
    <property type="evidence" value="ECO:0007669"/>
    <property type="project" value="UniProtKB-UniRule"/>
</dbReference>
<dbReference type="KEGG" id="thyd:TTHT_2189"/>
<evidence type="ECO:0000256" key="9">
    <source>
        <dbReference type="RuleBase" id="RU004480"/>
    </source>
</evidence>
<keyword evidence="4 6" id="KW-0456">Lyase</keyword>
<dbReference type="Gene3D" id="1.10.275.10">
    <property type="entry name" value="Fumarase/aspartase (N-terminal domain)"/>
    <property type="match status" value="1"/>
</dbReference>
<dbReference type="InterPro" id="IPR001106">
    <property type="entry name" value="Aromatic_Lyase"/>
</dbReference>
<dbReference type="InterPro" id="IPR024083">
    <property type="entry name" value="Fumarase/histidase_N"/>
</dbReference>
<reference evidence="10" key="2">
    <citation type="submission" date="2016-05" db="EMBL/GenBank/DDBJ databases">
        <title>Complete genome sequence of Thermotomaculum hydrothermale AC55.</title>
        <authorList>
            <person name="Takaki Y."/>
            <person name="Izumi H."/>
            <person name="Nunoura T."/>
            <person name="Takai K."/>
            <person name="Nakagawa S."/>
        </authorList>
    </citation>
    <scope>NUCLEOTIDE SEQUENCE</scope>
    <source>
        <strain evidence="10">AC55</strain>
    </source>
</reference>
<protein>
    <recommendedName>
        <fullName evidence="2 6">Histidine ammonia-lyase</fullName>
        <shortName evidence="6">Histidase</shortName>
        <ecNumber evidence="2 6">4.3.1.3</ecNumber>
    </recommendedName>
</protein>
<keyword evidence="6" id="KW-0963">Cytoplasm</keyword>
<dbReference type="FunFam" id="1.10.275.10:FF:000005">
    <property type="entry name" value="Histidine ammonia-lyase"/>
    <property type="match status" value="1"/>
</dbReference>
<evidence type="ECO:0000256" key="6">
    <source>
        <dbReference type="HAMAP-Rule" id="MF_00229"/>
    </source>
</evidence>
<reference evidence="10" key="1">
    <citation type="journal article" date="2012" name="Extremophiles">
        <title>Thermotomaculum hydrothermale gen. nov., sp. nov., a novel heterotrophic thermophile within the phylum Acidobacteria from a deep-sea hydrothermal vent chimney in the Southern Okinawa Trough.</title>
        <authorList>
            <person name="Izumi H."/>
            <person name="Nunoura T."/>
            <person name="Miyazaki M."/>
            <person name="Mino S."/>
            <person name="Toki T."/>
            <person name="Takai K."/>
            <person name="Sako Y."/>
            <person name="Sawabe T."/>
            <person name="Nakagawa S."/>
        </authorList>
    </citation>
    <scope>NUCLEOTIDE SEQUENCE [LARGE SCALE GENOMIC DNA]</scope>
    <source>
        <strain evidence="10">AC55</strain>
    </source>
</reference>
<dbReference type="HAMAP" id="MF_00229">
    <property type="entry name" value="His_ammonia_lyase"/>
    <property type="match status" value="1"/>
</dbReference>
<dbReference type="InterPro" id="IPR005921">
    <property type="entry name" value="HutH"/>
</dbReference>
<dbReference type="EMBL" id="AP017470">
    <property type="protein sequence ID" value="BBB33616.1"/>
    <property type="molecule type" value="Genomic_DNA"/>
</dbReference>
<dbReference type="AlphaFoldDB" id="A0A7R6SZG0"/>
<dbReference type="Gene3D" id="1.20.200.10">
    <property type="entry name" value="Fumarase/aspartase (Central domain)"/>
    <property type="match status" value="1"/>
</dbReference>
<evidence type="ECO:0000313" key="10">
    <source>
        <dbReference type="EMBL" id="BBB33616.1"/>
    </source>
</evidence>
<gene>
    <name evidence="6 10" type="primary">hutH</name>
    <name evidence="10" type="ORF">TTHT_2189</name>
</gene>